<dbReference type="EMBL" id="JBHSDK010000058">
    <property type="protein sequence ID" value="MFC4337691.1"/>
    <property type="molecule type" value="Genomic_DNA"/>
</dbReference>
<evidence type="ECO:0000259" key="6">
    <source>
        <dbReference type="PROSITE" id="PS50850"/>
    </source>
</evidence>
<dbReference type="Proteomes" id="UP001595823">
    <property type="component" value="Unassembled WGS sequence"/>
</dbReference>
<feature type="transmembrane region" description="Helical" evidence="5">
    <location>
        <begin position="16"/>
        <end position="35"/>
    </location>
</feature>
<feature type="transmembrane region" description="Helical" evidence="5">
    <location>
        <begin position="211"/>
        <end position="230"/>
    </location>
</feature>
<keyword evidence="3 5" id="KW-1133">Transmembrane helix</keyword>
<evidence type="ECO:0000256" key="5">
    <source>
        <dbReference type="SAM" id="Phobius"/>
    </source>
</evidence>
<comment type="caution">
    <text evidence="7">The sequence shown here is derived from an EMBL/GenBank/DDBJ whole genome shotgun (WGS) entry which is preliminary data.</text>
</comment>
<feature type="transmembrane region" description="Helical" evidence="5">
    <location>
        <begin position="368"/>
        <end position="390"/>
    </location>
</feature>
<evidence type="ECO:0000256" key="1">
    <source>
        <dbReference type="ARBA" id="ARBA00004651"/>
    </source>
</evidence>
<dbReference type="PANTHER" id="PTHR23514:SF13">
    <property type="entry name" value="INNER MEMBRANE PROTEIN YBJJ"/>
    <property type="match status" value="1"/>
</dbReference>
<feature type="transmembrane region" description="Helical" evidence="5">
    <location>
        <begin position="282"/>
        <end position="304"/>
    </location>
</feature>
<name>A0ABV8U534_9ACTN</name>
<reference evidence="8" key="1">
    <citation type="journal article" date="2019" name="Int. J. Syst. Evol. Microbiol.">
        <title>The Global Catalogue of Microorganisms (GCM) 10K type strain sequencing project: providing services to taxonomists for standard genome sequencing and annotation.</title>
        <authorList>
            <consortium name="The Broad Institute Genomics Platform"/>
            <consortium name="The Broad Institute Genome Sequencing Center for Infectious Disease"/>
            <person name="Wu L."/>
            <person name="Ma J."/>
        </authorList>
    </citation>
    <scope>NUCLEOTIDE SEQUENCE [LARGE SCALE GENOMIC DNA]</scope>
    <source>
        <strain evidence="8">IBRC-M 10908</strain>
    </source>
</reference>
<dbReference type="Pfam" id="PF07690">
    <property type="entry name" value="MFS_1"/>
    <property type="match status" value="1"/>
</dbReference>
<keyword evidence="2 5" id="KW-0812">Transmembrane</keyword>
<dbReference type="InterPro" id="IPR036259">
    <property type="entry name" value="MFS_trans_sf"/>
</dbReference>
<evidence type="ECO:0000313" key="8">
    <source>
        <dbReference type="Proteomes" id="UP001595823"/>
    </source>
</evidence>
<evidence type="ECO:0000256" key="2">
    <source>
        <dbReference type="ARBA" id="ARBA00022692"/>
    </source>
</evidence>
<organism evidence="7 8">
    <name type="scientific">Salininema proteolyticum</name>
    <dbReference type="NCBI Taxonomy" id="1607685"/>
    <lineage>
        <taxon>Bacteria</taxon>
        <taxon>Bacillati</taxon>
        <taxon>Actinomycetota</taxon>
        <taxon>Actinomycetes</taxon>
        <taxon>Glycomycetales</taxon>
        <taxon>Glycomycetaceae</taxon>
        <taxon>Salininema</taxon>
    </lineage>
</organism>
<feature type="transmembrane region" description="Helical" evidence="5">
    <location>
        <begin position="78"/>
        <end position="111"/>
    </location>
</feature>
<feature type="transmembrane region" description="Helical" evidence="5">
    <location>
        <begin position="47"/>
        <end position="66"/>
    </location>
</feature>
<dbReference type="RefSeq" id="WP_380624931.1">
    <property type="nucleotide sequence ID" value="NZ_JBHSDK010000058.1"/>
</dbReference>
<keyword evidence="8" id="KW-1185">Reference proteome</keyword>
<dbReference type="InterPro" id="IPR051788">
    <property type="entry name" value="MFS_Transporter"/>
</dbReference>
<dbReference type="SUPFAM" id="SSF103473">
    <property type="entry name" value="MFS general substrate transporter"/>
    <property type="match status" value="1"/>
</dbReference>
<feature type="transmembrane region" description="Helical" evidence="5">
    <location>
        <begin position="250"/>
        <end position="270"/>
    </location>
</feature>
<dbReference type="CDD" id="cd17393">
    <property type="entry name" value="MFS_MosC_like"/>
    <property type="match status" value="1"/>
</dbReference>
<dbReference type="InterPro" id="IPR011701">
    <property type="entry name" value="MFS"/>
</dbReference>
<dbReference type="PROSITE" id="PS50850">
    <property type="entry name" value="MFS"/>
    <property type="match status" value="1"/>
</dbReference>
<feature type="domain" description="Major facilitator superfamily (MFS) profile" evidence="6">
    <location>
        <begin position="13"/>
        <end position="394"/>
    </location>
</feature>
<proteinExistence type="predicted"/>
<feature type="transmembrane region" description="Helical" evidence="5">
    <location>
        <begin position="341"/>
        <end position="362"/>
    </location>
</feature>
<sequence>MPHNFSAPELLRGRTAIFGTFATSGFTAGIWAASLPALDQRMGLGEARLGTVLLSIAAAALVSALITGRLCDRYGSRAVLLFAGPLCAISLVGPTLATDFTGLIAFAIVYGTSQGVLEVSMNVNSVELETAYDRPILSSFHGSWSLGSAAAGGATALAVGLDIGAQAIVLGGIALCLAAHAAFNHRALAFHAKPDPRPSTGQQKTVTRSPLTFLLVGLIAVLACAGHVTEGAIYDWANIFAVQELNATDALAPLSLTVFAAAMTIARFLGDAVRSKLGSERTLVLSGVLSASGYTIALVSPHWGGLPAALAGWTITGLGLSIIVPVLFGAVGAAGGSGRDLALVSTFGGFGLLIGPALIGYLAHATDLATALIIPGVLTIAFLTVGPFALKRLRHIEDARKNDKFSDEPEPAISR</sequence>
<evidence type="ECO:0000256" key="3">
    <source>
        <dbReference type="ARBA" id="ARBA00022989"/>
    </source>
</evidence>
<feature type="transmembrane region" description="Helical" evidence="5">
    <location>
        <begin position="163"/>
        <end position="183"/>
    </location>
</feature>
<accession>A0ABV8U534</accession>
<gene>
    <name evidence="7" type="ORF">ACFPET_21080</name>
</gene>
<dbReference type="PANTHER" id="PTHR23514">
    <property type="entry name" value="BYPASS OF STOP CODON PROTEIN 6"/>
    <property type="match status" value="1"/>
</dbReference>
<evidence type="ECO:0000313" key="7">
    <source>
        <dbReference type="EMBL" id="MFC4337691.1"/>
    </source>
</evidence>
<comment type="subcellular location">
    <subcellularLocation>
        <location evidence="1">Cell membrane</location>
        <topology evidence="1">Multi-pass membrane protein</topology>
    </subcellularLocation>
</comment>
<protein>
    <submittedName>
        <fullName evidence="7">MFS transporter</fullName>
    </submittedName>
</protein>
<dbReference type="Gene3D" id="1.20.1250.20">
    <property type="entry name" value="MFS general substrate transporter like domains"/>
    <property type="match status" value="2"/>
</dbReference>
<feature type="transmembrane region" description="Helical" evidence="5">
    <location>
        <begin position="310"/>
        <end position="334"/>
    </location>
</feature>
<evidence type="ECO:0000256" key="4">
    <source>
        <dbReference type="ARBA" id="ARBA00023136"/>
    </source>
</evidence>
<dbReference type="InterPro" id="IPR020846">
    <property type="entry name" value="MFS_dom"/>
</dbReference>
<keyword evidence="4 5" id="KW-0472">Membrane</keyword>